<sequence>MWTSASANGRADGAECGKRHSADLRERVGVCWWGIVRRQLPLT</sequence>
<dbReference type="EMBL" id="QXCT01000001">
    <property type="protein sequence ID" value="MDW9253149.1"/>
    <property type="molecule type" value="Genomic_DNA"/>
</dbReference>
<evidence type="ECO:0000313" key="1">
    <source>
        <dbReference type="EMBL" id="MDW9253149.1"/>
    </source>
</evidence>
<organism evidence="1 2">
    <name type="scientific">Burkholderia thailandensis</name>
    <dbReference type="NCBI Taxonomy" id="57975"/>
    <lineage>
        <taxon>Bacteria</taxon>
        <taxon>Pseudomonadati</taxon>
        <taxon>Pseudomonadota</taxon>
        <taxon>Betaproteobacteria</taxon>
        <taxon>Burkholderiales</taxon>
        <taxon>Burkholderiaceae</taxon>
        <taxon>Burkholderia</taxon>
        <taxon>pseudomallei group</taxon>
    </lineage>
</organism>
<gene>
    <name evidence="1" type="ORF">C7S16_4771</name>
</gene>
<comment type="caution">
    <text evidence="1">The sequence shown here is derived from an EMBL/GenBank/DDBJ whole genome shotgun (WGS) entry which is preliminary data.</text>
</comment>
<dbReference type="Proteomes" id="UP001272137">
    <property type="component" value="Unassembled WGS sequence"/>
</dbReference>
<evidence type="ECO:0000313" key="2">
    <source>
        <dbReference type="Proteomes" id="UP001272137"/>
    </source>
</evidence>
<accession>A0AAW9CZH5</accession>
<dbReference type="AlphaFoldDB" id="A0AAW9CZH5"/>
<protein>
    <submittedName>
        <fullName evidence="1">Uncharacterized protein</fullName>
    </submittedName>
</protein>
<name>A0AAW9CZH5_BURTH</name>
<proteinExistence type="predicted"/>
<reference evidence="1" key="1">
    <citation type="submission" date="2018-08" db="EMBL/GenBank/DDBJ databases">
        <title>Identification of Burkholderia cepacia strains that express a Burkholderia pseudomallei-like capsular polysaccharide.</title>
        <authorList>
            <person name="Burtnick M.N."/>
            <person name="Vongsouvath M."/>
            <person name="Newton P."/>
            <person name="Wuthiekanun V."/>
            <person name="Limmathurotsakul D."/>
            <person name="Brett P.J."/>
            <person name="Chantratita N."/>
            <person name="Dance D.A."/>
        </authorList>
    </citation>
    <scope>NUCLEOTIDE SEQUENCE</scope>
    <source>
        <strain evidence="1">SBXCC001</strain>
    </source>
</reference>